<evidence type="ECO:0000313" key="3">
    <source>
        <dbReference type="EMBL" id="TYK05295.1"/>
    </source>
</evidence>
<gene>
    <name evidence="3" type="ORF">E5676_scaffold108G001150</name>
    <name evidence="2" type="ORF">E6C27_scaffold44G004100</name>
</gene>
<comment type="caution">
    <text evidence="2">The sequence shown here is derived from an EMBL/GenBank/DDBJ whole genome shotgun (WGS) entry which is preliminary data.</text>
</comment>
<evidence type="ECO:0000313" key="4">
    <source>
        <dbReference type="Proteomes" id="UP000321393"/>
    </source>
</evidence>
<keyword evidence="2" id="KW-0548">Nucleotidyltransferase</keyword>
<accession>A0A5A7THW1</accession>
<feature type="domain" description="Retroviral polymerase SH3-like" evidence="1">
    <location>
        <begin position="20"/>
        <end position="77"/>
    </location>
</feature>
<keyword evidence="2" id="KW-0808">Transferase</keyword>
<dbReference type="Proteomes" id="UP000321393">
    <property type="component" value="Unassembled WGS sequence"/>
</dbReference>
<evidence type="ECO:0000259" key="1">
    <source>
        <dbReference type="Pfam" id="PF25597"/>
    </source>
</evidence>
<dbReference type="Proteomes" id="UP000321947">
    <property type="component" value="Unassembled WGS sequence"/>
</dbReference>
<dbReference type="EMBL" id="SSTD01013924">
    <property type="protein sequence ID" value="TYK05295.1"/>
    <property type="molecule type" value="Genomic_DNA"/>
</dbReference>
<dbReference type="GO" id="GO:0003964">
    <property type="term" value="F:RNA-directed DNA polymerase activity"/>
    <property type="evidence" value="ECO:0007669"/>
    <property type="project" value="UniProtKB-KW"/>
</dbReference>
<sequence length="228" mass="26104">MESFPSTYLIPDVPLQVFGCTTYVHSHGLSQTKFTPRAQTCVFVGYPLHERSYKFLHPIPHKYFLSMNITFPEDCPFFLVSLLHEVKDRLGNLDDYDPSPDIPIVLKKAFTTSLDSTMIPKNIHAALKCPEWKTAIMEEMRALEKNKTWELYALPKGHKTVFTTFVVKFQGYSQGHSDHTLFTKVFKAGKIDVLIVYVDDIVLSGDDTIDIIQLRRWGMSLGLKTWGI</sequence>
<dbReference type="AlphaFoldDB" id="A0A5A7THW1"/>
<evidence type="ECO:0000313" key="5">
    <source>
        <dbReference type="Proteomes" id="UP000321947"/>
    </source>
</evidence>
<evidence type="ECO:0000313" key="2">
    <source>
        <dbReference type="EMBL" id="KAA0042893.1"/>
    </source>
</evidence>
<organism evidence="2 4">
    <name type="scientific">Cucumis melo var. makuwa</name>
    <name type="common">Oriental melon</name>
    <dbReference type="NCBI Taxonomy" id="1194695"/>
    <lineage>
        <taxon>Eukaryota</taxon>
        <taxon>Viridiplantae</taxon>
        <taxon>Streptophyta</taxon>
        <taxon>Embryophyta</taxon>
        <taxon>Tracheophyta</taxon>
        <taxon>Spermatophyta</taxon>
        <taxon>Magnoliopsida</taxon>
        <taxon>eudicotyledons</taxon>
        <taxon>Gunneridae</taxon>
        <taxon>Pentapetalae</taxon>
        <taxon>rosids</taxon>
        <taxon>fabids</taxon>
        <taxon>Cucurbitales</taxon>
        <taxon>Cucurbitaceae</taxon>
        <taxon>Benincaseae</taxon>
        <taxon>Cucumis</taxon>
    </lineage>
</organism>
<dbReference type="EMBL" id="SSTE01015921">
    <property type="protein sequence ID" value="KAA0042893.1"/>
    <property type="molecule type" value="Genomic_DNA"/>
</dbReference>
<dbReference type="InterPro" id="IPR057670">
    <property type="entry name" value="SH3_retrovirus"/>
</dbReference>
<reference evidence="4 5" key="1">
    <citation type="submission" date="2019-08" db="EMBL/GenBank/DDBJ databases">
        <title>Draft genome sequences of two oriental melons (Cucumis melo L. var makuwa).</title>
        <authorList>
            <person name="Kwon S.-Y."/>
        </authorList>
    </citation>
    <scope>NUCLEOTIDE SEQUENCE [LARGE SCALE GENOMIC DNA]</scope>
    <source>
        <strain evidence="5">cv. Chang Bougi</strain>
        <strain evidence="4">cv. SW 3</strain>
        <tissue evidence="2">Leaf</tissue>
    </source>
</reference>
<name>A0A5A7THW1_CUCMM</name>
<proteinExistence type="predicted"/>
<dbReference type="Pfam" id="PF25597">
    <property type="entry name" value="SH3_retrovirus"/>
    <property type="match status" value="1"/>
</dbReference>
<protein>
    <submittedName>
        <fullName evidence="2">Reverse transcriptase</fullName>
    </submittedName>
</protein>
<keyword evidence="2" id="KW-0695">RNA-directed DNA polymerase</keyword>